<evidence type="ECO:0000256" key="3">
    <source>
        <dbReference type="ARBA" id="ARBA00022692"/>
    </source>
</evidence>
<dbReference type="CDD" id="cd07346">
    <property type="entry name" value="ABC_6TM_exporters"/>
    <property type="match status" value="1"/>
</dbReference>
<feature type="transmembrane region" description="Helical" evidence="8">
    <location>
        <begin position="176"/>
        <end position="196"/>
    </location>
</feature>
<evidence type="ECO:0000259" key="10">
    <source>
        <dbReference type="PROSITE" id="PS50929"/>
    </source>
</evidence>
<name>A0A084H4F9_METID</name>
<dbReference type="InterPro" id="IPR011527">
    <property type="entry name" value="ABC1_TM_dom"/>
</dbReference>
<feature type="transmembrane region" description="Helical" evidence="8">
    <location>
        <begin position="35"/>
        <end position="57"/>
    </location>
</feature>
<dbReference type="InterPro" id="IPR036640">
    <property type="entry name" value="ABC1_TM_sf"/>
</dbReference>
<dbReference type="AlphaFoldDB" id="A0A084H4F9"/>
<feature type="transmembrane region" description="Helical" evidence="8">
    <location>
        <begin position="257"/>
        <end position="281"/>
    </location>
</feature>
<keyword evidence="5" id="KW-0067">ATP-binding</keyword>
<proteinExistence type="inferred from homology"/>
<comment type="subcellular location">
    <subcellularLocation>
        <location evidence="1">Cell membrane</location>
        <topology evidence="1">Multi-pass membrane protein</topology>
    </subcellularLocation>
</comment>
<evidence type="ECO:0000256" key="5">
    <source>
        <dbReference type="ARBA" id="ARBA00022840"/>
    </source>
</evidence>
<dbReference type="EMBL" id="JNVC02000001">
    <property type="protein sequence ID" value="KEZ54471.1"/>
    <property type="molecule type" value="Genomic_DNA"/>
</dbReference>
<dbReference type="Gene3D" id="1.20.1560.10">
    <property type="entry name" value="ABC transporter type 1, transmembrane domain"/>
    <property type="match status" value="1"/>
</dbReference>
<evidence type="ECO:0000256" key="4">
    <source>
        <dbReference type="ARBA" id="ARBA00022741"/>
    </source>
</evidence>
<dbReference type="Pfam" id="PF00005">
    <property type="entry name" value="ABC_tran"/>
    <property type="match status" value="1"/>
</dbReference>
<comment type="similarity">
    <text evidence="2">Belongs to the ABC transporter superfamily.</text>
</comment>
<evidence type="ECO:0000256" key="8">
    <source>
        <dbReference type="SAM" id="Phobius"/>
    </source>
</evidence>
<comment type="caution">
    <text evidence="11">The sequence shown here is derived from an EMBL/GenBank/DDBJ whole genome shotgun (WGS) entry which is preliminary data.</text>
</comment>
<reference evidence="11 12" key="1">
    <citation type="journal article" date="2005" name="Int. J. Syst. Evol. Microbiol.">
        <title>Bacillus cibi sp. nov., isolated from jeotgal, a traditional Korean fermented seafood.</title>
        <authorList>
            <person name="Yoon J.H."/>
            <person name="Lee C.H."/>
            <person name="Oh T.K."/>
        </authorList>
    </citation>
    <scope>NUCLEOTIDE SEQUENCE [LARGE SCALE GENOMIC DNA]</scope>
    <source>
        <strain evidence="11 12">DSM 16189</strain>
    </source>
</reference>
<dbReference type="GO" id="GO:0005524">
    <property type="term" value="F:ATP binding"/>
    <property type="evidence" value="ECO:0007669"/>
    <property type="project" value="UniProtKB-KW"/>
</dbReference>
<protein>
    <recommendedName>
        <fullName evidence="13">ABC transporter permease</fullName>
    </recommendedName>
</protein>
<feature type="transmembrane region" description="Helical" evidence="8">
    <location>
        <begin position="150"/>
        <end position="170"/>
    </location>
</feature>
<dbReference type="SUPFAM" id="SSF52540">
    <property type="entry name" value="P-loop containing nucleoside triphosphate hydrolases"/>
    <property type="match status" value="1"/>
</dbReference>
<feature type="domain" description="ABC transmembrane type-1" evidence="10">
    <location>
        <begin position="36"/>
        <end position="317"/>
    </location>
</feature>
<dbReference type="PROSITE" id="PS50929">
    <property type="entry name" value="ABC_TM1F"/>
    <property type="match status" value="1"/>
</dbReference>
<keyword evidence="4" id="KW-0547">Nucleotide-binding</keyword>
<dbReference type="InterPro" id="IPR017871">
    <property type="entry name" value="ABC_transporter-like_CS"/>
</dbReference>
<keyword evidence="7 8" id="KW-0472">Membrane</keyword>
<dbReference type="STRING" id="246786.GS18_0206070"/>
<dbReference type="FunFam" id="3.40.50.300:FF:000218">
    <property type="entry name" value="Multidrug ABC transporter ATP-binding protein"/>
    <property type="match status" value="1"/>
</dbReference>
<evidence type="ECO:0000259" key="9">
    <source>
        <dbReference type="PROSITE" id="PS50893"/>
    </source>
</evidence>
<keyword evidence="6 8" id="KW-1133">Transmembrane helix</keyword>
<evidence type="ECO:0000313" key="11">
    <source>
        <dbReference type="EMBL" id="KEZ54471.1"/>
    </source>
</evidence>
<keyword evidence="3 8" id="KW-0812">Transmembrane</keyword>
<organism evidence="11 12">
    <name type="scientific">Metabacillus indicus</name>
    <name type="common">Bacillus indicus</name>
    <dbReference type="NCBI Taxonomy" id="246786"/>
    <lineage>
        <taxon>Bacteria</taxon>
        <taxon>Bacillati</taxon>
        <taxon>Bacillota</taxon>
        <taxon>Bacilli</taxon>
        <taxon>Bacillales</taxon>
        <taxon>Bacillaceae</taxon>
        <taxon>Metabacillus</taxon>
    </lineage>
</organism>
<dbReference type="Pfam" id="PF00664">
    <property type="entry name" value="ABC_membrane"/>
    <property type="match status" value="1"/>
</dbReference>
<keyword evidence="12" id="KW-1185">Reference proteome</keyword>
<evidence type="ECO:0000256" key="2">
    <source>
        <dbReference type="ARBA" id="ARBA00005417"/>
    </source>
</evidence>
<dbReference type="InterPro" id="IPR003593">
    <property type="entry name" value="AAA+_ATPase"/>
</dbReference>
<sequence>MFSRLMTFKKMFLIEDIKRTFGLLGPYLIKYNASYFALFTITILQIFLTLGFAWFFGTMTDAAVQNRMDVFKWLVPAGIGLLTASLTLSYLYTILESKTINVIKLELKDKVLTHILHMSPSKMNSMRTGDLMTHFTNDIQSTEGVIGSNLLYLLQLPLTFIAVTVYMFQINWQMSLIGFAVIPAAIFVGGFFGILLRNNSRTMFHQISSINSSLHDIFQGMPVIRSFLLEKKMAHKQHQSNRALYHLEMKNAKLRGLFYIGGEAITSITYVTGLCLGAYFVSKSMMTVGSLLTFVTLMQHLISPLTGLAGTWGNFQSSATAVERLSAVLSELHESHDTVLEQSRFSGAIMLKDICFAYEREEVIKDFSLNIQAGKTVAIVGPSGAGKTTLFQLIQGFYEPQGGEILLDDIPFCKLNKSEIRQAFSFVAQETFLFSGTIRDNLLLGRSGITEQEMIEAANTANIHEFIMSLPDRYETEVGERGVRLSGGQKQRLSIARAILKNASILLLDEATSALDTESEEYIKQALLAMPNKTTLIIAHRLSTIQHADLIVVMEKGKIVQSGTHQELSSIPGMYKRLLGTQNAVEEYPLARQIIS</sequence>
<dbReference type="GO" id="GO:0005886">
    <property type="term" value="C:plasma membrane"/>
    <property type="evidence" value="ECO:0007669"/>
    <property type="project" value="UniProtKB-SubCell"/>
</dbReference>
<dbReference type="PANTHER" id="PTHR43394">
    <property type="entry name" value="ATP-DEPENDENT PERMEASE MDL1, MITOCHONDRIAL"/>
    <property type="match status" value="1"/>
</dbReference>
<dbReference type="Proteomes" id="UP000028549">
    <property type="component" value="Unassembled WGS sequence"/>
</dbReference>
<evidence type="ECO:0000256" key="6">
    <source>
        <dbReference type="ARBA" id="ARBA00022989"/>
    </source>
</evidence>
<evidence type="ECO:0000256" key="1">
    <source>
        <dbReference type="ARBA" id="ARBA00004651"/>
    </source>
</evidence>
<accession>A0A084H4F9</accession>
<dbReference type="PANTHER" id="PTHR43394:SF1">
    <property type="entry name" value="ATP-BINDING CASSETTE SUB-FAMILY B MEMBER 10, MITOCHONDRIAL"/>
    <property type="match status" value="1"/>
</dbReference>
<dbReference type="PROSITE" id="PS00211">
    <property type="entry name" value="ABC_TRANSPORTER_1"/>
    <property type="match status" value="1"/>
</dbReference>
<dbReference type="GO" id="GO:0015421">
    <property type="term" value="F:ABC-type oligopeptide transporter activity"/>
    <property type="evidence" value="ECO:0007669"/>
    <property type="project" value="TreeGrafter"/>
</dbReference>
<evidence type="ECO:0000256" key="7">
    <source>
        <dbReference type="ARBA" id="ARBA00023136"/>
    </source>
</evidence>
<dbReference type="InterPro" id="IPR039421">
    <property type="entry name" value="Type_1_exporter"/>
</dbReference>
<evidence type="ECO:0008006" key="13">
    <source>
        <dbReference type="Google" id="ProtNLM"/>
    </source>
</evidence>
<dbReference type="InterPro" id="IPR003439">
    <property type="entry name" value="ABC_transporter-like_ATP-bd"/>
</dbReference>
<gene>
    <name evidence="11" type="ORF">GS18_0206070</name>
</gene>
<feature type="transmembrane region" description="Helical" evidence="8">
    <location>
        <begin position="77"/>
        <end position="95"/>
    </location>
</feature>
<dbReference type="Gene3D" id="3.40.50.300">
    <property type="entry name" value="P-loop containing nucleotide triphosphate hydrolases"/>
    <property type="match status" value="1"/>
</dbReference>
<dbReference type="GO" id="GO:0016887">
    <property type="term" value="F:ATP hydrolysis activity"/>
    <property type="evidence" value="ECO:0007669"/>
    <property type="project" value="InterPro"/>
</dbReference>
<dbReference type="PROSITE" id="PS50893">
    <property type="entry name" value="ABC_TRANSPORTER_2"/>
    <property type="match status" value="1"/>
</dbReference>
<dbReference type="InterPro" id="IPR027417">
    <property type="entry name" value="P-loop_NTPase"/>
</dbReference>
<evidence type="ECO:0000313" key="12">
    <source>
        <dbReference type="Proteomes" id="UP000028549"/>
    </source>
</evidence>
<dbReference type="SUPFAM" id="SSF90123">
    <property type="entry name" value="ABC transporter transmembrane region"/>
    <property type="match status" value="1"/>
</dbReference>
<feature type="domain" description="ABC transporter" evidence="9">
    <location>
        <begin position="349"/>
        <end position="581"/>
    </location>
</feature>
<dbReference type="SMART" id="SM00382">
    <property type="entry name" value="AAA"/>
    <property type="match status" value="1"/>
</dbReference>